<dbReference type="InterPro" id="IPR018042">
    <property type="entry name" value="Aspartate_kinase_CS"/>
</dbReference>
<dbReference type="InterPro" id="IPR036393">
    <property type="entry name" value="AceGlu_kinase-like_sf"/>
</dbReference>
<evidence type="ECO:0000313" key="8">
    <source>
        <dbReference type="EMBL" id="EKC61699.1"/>
    </source>
</evidence>
<reference evidence="8" key="1">
    <citation type="journal article" date="2013" name="Environ. Microbiol.">
        <title>Microbiota from the distal guts of lean and obese adolescents exhibit partial functional redundancy besides clear differences in community structure.</title>
        <authorList>
            <person name="Ferrer M."/>
            <person name="Ruiz A."/>
            <person name="Lanza F."/>
            <person name="Haange S.B."/>
            <person name="Oberbach A."/>
            <person name="Till H."/>
            <person name="Bargiela R."/>
            <person name="Campoy C."/>
            <person name="Segura M.T."/>
            <person name="Richter M."/>
            <person name="von Bergen M."/>
            <person name="Seifert J."/>
            <person name="Suarez A."/>
        </authorList>
    </citation>
    <scope>NUCLEOTIDE SEQUENCE</scope>
</reference>
<dbReference type="GO" id="GO:0004072">
    <property type="term" value="F:aspartate kinase activity"/>
    <property type="evidence" value="ECO:0007669"/>
    <property type="project" value="UniProtKB-EC"/>
</dbReference>
<dbReference type="Pfam" id="PF00696">
    <property type="entry name" value="AA_kinase"/>
    <property type="match status" value="1"/>
</dbReference>
<keyword evidence="3" id="KW-0547">Nucleotide-binding</keyword>
<proteinExistence type="inferred from homology"/>
<organism evidence="8">
    <name type="scientific">human gut metagenome</name>
    <dbReference type="NCBI Taxonomy" id="408170"/>
    <lineage>
        <taxon>unclassified sequences</taxon>
        <taxon>metagenomes</taxon>
        <taxon>organismal metagenomes</taxon>
    </lineage>
</organism>
<dbReference type="GO" id="GO:0009090">
    <property type="term" value="P:homoserine biosynthetic process"/>
    <property type="evidence" value="ECO:0007669"/>
    <property type="project" value="TreeGrafter"/>
</dbReference>
<keyword evidence="4 8" id="KW-0418">Kinase</keyword>
<dbReference type="GO" id="GO:0009089">
    <property type="term" value="P:lysine biosynthetic process via diaminopimelate"/>
    <property type="evidence" value="ECO:0007669"/>
    <property type="project" value="TreeGrafter"/>
</dbReference>
<evidence type="ECO:0000256" key="2">
    <source>
        <dbReference type="ARBA" id="ARBA00022679"/>
    </source>
</evidence>
<dbReference type="PANTHER" id="PTHR21499">
    <property type="entry name" value="ASPARTATE KINASE"/>
    <property type="match status" value="1"/>
</dbReference>
<feature type="domain" description="Aspartate/glutamate/uridylate kinase" evidence="7">
    <location>
        <begin position="2"/>
        <end position="61"/>
    </location>
</feature>
<accession>K1T217</accession>
<dbReference type="GO" id="GO:0005524">
    <property type="term" value="F:ATP binding"/>
    <property type="evidence" value="ECO:0007669"/>
    <property type="project" value="UniProtKB-KW"/>
</dbReference>
<dbReference type="PROSITE" id="PS00324">
    <property type="entry name" value="ASPARTOKINASE"/>
    <property type="match status" value="1"/>
</dbReference>
<dbReference type="AlphaFoldDB" id="K1T217"/>
<dbReference type="SUPFAM" id="SSF53633">
    <property type="entry name" value="Carbamate kinase-like"/>
    <property type="match status" value="1"/>
</dbReference>
<comment type="similarity">
    <text evidence="1">Belongs to the aspartokinase family.</text>
</comment>
<keyword evidence="5" id="KW-0067">ATP-binding</keyword>
<name>K1T217_9ZZZZ</name>
<keyword evidence="2" id="KW-0808">Transferase</keyword>
<evidence type="ECO:0000256" key="5">
    <source>
        <dbReference type="ARBA" id="ARBA00022840"/>
    </source>
</evidence>
<feature type="non-terminal residue" evidence="8">
    <location>
        <position position="124"/>
    </location>
</feature>
<protein>
    <submittedName>
        <fullName evidence="8">Aspartokinase/homoserine dehydrogenase, threonine-sensitive</fullName>
    </submittedName>
</protein>
<comment type="caution">
    <text evidence="8">The sequence shown here is derived from an EMBL/GenBank/DDBJ whole genome shotgun (WGS) entry which is preliminary data.</text>
</comment>
<evidence type="ECO:0000256" key="6">
    <source>
        <dbReference type="ARBA" id="ARBA00047872"/>
    </source>
</evidence>
<sequence length="124" mass="13905">MKVLKFGGTSVGSVKSILSLKRIVENEAKKQSVVVVVSALGGITDKLLQTSQLALQGDEQWKVEFEAMVDRHHKMIDTIITDTTDRENLFKSVDALFEQLKSIYFGVYLIHDLSEKTQDAIVSY</sequence>
<evidence type="ECO:0000256" key="3">
    <source>
        <dbReference type="ARBA" id="ARBA00022741"/>
    </source>
</evidence>
<dbReference type="PANTHER" id="PTHR21499:SF3">
    <property type="entry name" value="ASPARTOKINASE"/>
    <property type="match status" value="1"/>
</dbReference>
<evidence type="ECO:0000256" key="1">
    <source>
        <dbReference type="ARBA" id="ARBA00010122"/>
    </source>
</evidence>
<evidence type="ECO:0000259" key="7">
    <source>
        <dbReference type="Pfam" id="PF00696"/>
    </source>
</evidence>
<dbReference type="GO" id="GO:0005829">
    <property type="term" value="C:cytosol"/>
    <property type="evidence" value="ECO:0007669"/>
    <property type="project" value="TreeGrafter"/>
</dbReference>
<evidence type="ECO:0000256" key="4">
    <source>
        <dbReference type="ARBA" id="ARBA00022777"/>
    </source>
</evidence>
<dbReference type="InterPro" id="IPR001048">
    <property type="entry name" value="Asp/Glu/Uridylate_kinase"/>
</dbReference>
<comment type="catalytic activity">
    <reaction evidence="6">
        <text>L-aspartate + ATP = 4-phospho-L-aspartate + ADP</text>
        <dbReference type="Rhea" id="RHEA:23776"/>
        <dbReference type="ChEBI" id="CHEBI:29991"/>
        <dbReference type="ChEBI" id="CHEBI:30616"/>
        <dbReference type="ChEBI" id="CHEBI:57535"/>
        <dbReference type="ChEBI" id="CHEBI:456216"/>
        <dbReference type="EC" id="2.7.2.4"/>
    </reaction>
</comment>
<dbReference type="EMBL" id="AJWY01008266">
    <property type="protein sequence ID" value="EKC61699.1"/>
    <property type="molecule type" value="Genomic_DNA"/>
</dbReference>
<gene>
    <name evidence="8" type="ORF">LEA_12220</name>
</gene>
<dbReference type="Gene3D" id="3.40.1160.10">
    <property type="entry name" value="Acetylglutamate kinase-like"/>
    <property type="match status" value="1"/>
</dbReference>